<accession>A0ACB7J9D2</accession>
<proteinExistence type="predicted"/>
<dbReference type="EMBL" id="WQMT02000002">
    <property type="protein sequence ID" value="KAG9226676.1"/>
    <property type="molecule type" value="Genomic_DNA"/>
</dbReference>
<reference evidence="1 2" key="1">
    <citation type="journal article" date="2021" name="Appl. Environ. Microbiol.">
        <title>Genetic linkage and physical mapping for an oyster mushroom Pleurotus cornucopiae and QTL analysis for the trait cap color.</title>
        <authorList>
            <person name="Zhang Y."/>
            <person name="Gao W."/>
            <person name="Sonnenberg A."/>
            <person name="Chen Q."/>
            <person name="Zhang J."/>
            <person name="Huang C."/>
        </authorList>
    </citation>
    <scope>NUCLEOTIDE SEQUENCE [LARGE SCALE GENOMIC DNA]</scope>
    <source>
        <strain evidence="1">CCMSSC00406</strain>
    </source>
</reference>
<gene>
    <name evidence="1" type="ORF">CCMSSC00406_0006099</name>
</gene>
<evidence type="ECO:0000313" key="1">
    <source>
        <dbReference type="EMBL" id="KAG9226676.1"/>
    </source>
</evidence>
<comment type="caution">
    <text evidence="1">The sequence shown here is derived from an EMBL/GenBank/DDBJ whole genome shotgun (WGS) entry which is preliminary data.</text>
</comment>
<sequence>MSKDQPSPGPLRVLRLKNSINKLRAVAAWHEEPRPVSFPRARPTRGPWREDACALDGLRHDSDPVEPSETVPLGPLPLRLHDVGLSRSWQFTVLDLVRSLGHGASGSVYAARLGRVHGSIVAVKIISKKDMEPSVLQAVLNEQAALKRLIGLPRVLQMEASFHDARNFYIVTSLYANGDLEAFLDDCSRVPLPLLKPWLADIVWGLEALHKKGIIHRDLKPANVYIDDRWHLVIGDFGLARVFDSNGSESFDTRPYWLSEDQRATADNCCVTRTFCGSPAYSAPERVCGYKYGFEVDYWSMGITAFEMMTGRLPWYDLDLQVLASRIVHEPLVFHEGECEQPAAADFISGVLSKVPSERPDIHGMKSHPFFRGFDSTSNFFAASPLPVRRPPPPPPQRRSSTATIKIGLPCSATLTSSDHHPEFYYQSEFIRLASSKLRNDVGPPETRSPGRHGGASPDQRTTLSAVRRGIIKYIRPRPRLIDCNGSRLKKVSSLEEDRNTRTSMSISETHAECGGSIALLAAPVLGH</sequence>
<organism evidence="1 2">
    <name type="scientific">Pleurotus cornucopiae</name>
    <name type="common">Cornucopia mushroom</name>
    <dbReference type="NCBI Taxonomy" id="5321"/>
    <lineage>
        <taxon>Eukaryota</taxon>
        <taxon>Fungi</taxon>
        <taxon>Dikarya</taxon>
        <taxon>Basidiomycota</taxon>
        <taxon>Agaricomycotina</taxon>
        <taxon>Agaricomycetes</taxon>
        <taxon>Agaricomycetidae</taxon>
        <taxon>Agaricales</taxon>
        <taxon>Pleurotineae</taxon>
        <taxon>Pleurotaceae</taxon>
        <taxon>Pleurotus</taxon>
    </lineage>
</organism>
<name>A0ACB7J9D2_PLECO</name>
<keyword evidence="2" id="KW-1185">Reference proteome</keyword>
<dbReference type="Proteomes" id="UP000824881">
    <property type="component" value="Unassembled WGS sequence"/>
</dbReference>
<protein>
    <submittedName>
        <fullName evidence="1">Uncharacterized protein</fullName>
    </submittedName>
</protein>
<evidence type="ECO:0000313" key="2">
    <source>
        <dbReference type="Proteomes" id="UP000824881"/>
    </source>
</evidence>